<reference evidence="2 3" key="1">
    <citation type="journal article" date="2013" name="PLoS ONE">
        <title>Predicting the Proteins of Angomonas deanei, Strigomonas culicis and Their Respective Endosymbionts Reveals New Aspects of the Trypanosomatidae Family.</title>
        <authorList>
            <person name="Motta M.C."/>
            <person name="Martins A.C."/>
            <person name="de Souza S.S."/>
            <person name="Catta-Preta C.M."/>
            <person name="Silva R."/>
            <person name="Klein C.C."/>
            <person name="de Almeida L.G."/>
            <person name="de Lima Cunha O."/>
            <person name="Ciapina L.P."/>
            <person name="Brocchi M."/>
            <person name="Colabardini A.C."/>
            <person name="de Araujo Lima B."/>
            <person name="Machado C.R."/>
            <person name="de Almeida Soares C.M."/>
            <person name="Probst C.M."/>
            <person name="de Menezes C.B."/>
            <person name="Thompson C.E."/>
            <person name="Bartholomeu D.C."/>
            <person name="Gradia D.F."/>
            <person name="Pavoni D.P."/>
            <person name="Grisard E.C."/>
            <person name="Fantinatti-Garboggini F."/>
            <person name="Marchini F.K."/>
            <person name="Rodrigues-Luiz G.F."/>
            <person name="Wagner G."/>
            <person name="Goldman G.H."/>
            <person name="Fietto J.L."/>
            <person name="Elias M.C."/>
            <person name="Goldman M.H."/>
            <person name="Sagot M.F."/>
            <person name="Pereira M."/>
            <person name="Stoco P.H."/>
            <person name="de Mendonca-Neto R.P."/>
            <person name="Teixeira S.M."/>
            <person name="Maciel T.E."/>
            <person name="de Oliveira Mendes T.A."/>
            <person name="Urmenyi T.P."/>
            <person name="de Souza W."/>
            <person name="Schenkman S."/>
            <person name="de Vasconcelos A.T."/>
        </authorList>
    </citation>
    <scope>NUCLEOTIDE SEQUENCE [LARGE SCALE GENOMIC DNA]</scope>
</reference>
<sequence length="78" mass="8839">MYLAVVLFFSLLLFASDFFLRFLCSFFFYSSFLYPPFCFLQAPQCVHTLQHESNDHRTGIAGSGARPTAALPFGAEPY</sequence>
<evidence type="ECO:0000313" key="3">
    <source>
        <dbReference type="Proteomes" id="UP000015354"/>
    </source>
</evidence>
<dbReference type="Proteomes" id="UP000015354">
    <property type="component" value="Unassembled WGS sequence"/>
</dbReference>
<comment type="caution">
    <text evidence="2">The sequence shown here is derived from an EMBL/GenBank/DDBJ whole genome shotgun (WGS) entry which is preliminary data.</text>
</comment>
<name>S9THZ1_9TRYP</name>
<gene>
    <name evidence="2" type="ORF">STCU_10490</name>
</gene>
<protein>
    <submittedName>
        <fullName evidence="2">Uncharacterized protein</fullName>
    </submittedName>
</protein>
<dbReference type="AlphaFoldDB" id="S9THZ1"/>
<proteinExistence type="predicted"/>
<dbReference type="EMBL" id="ATMH01010371">
    <property type="protein sequence ID" value="EPY17657.1"/>
    <property type="molecule type" value="Genomic_DNA"/>
</dbReference>
<feature type="region of interest" description="Disordered" evidence="1">
    <location>
        <begin position="58"/>
        <end position="78"/>
    </location>
</feature>
<accession>S9THZ1</accession>
<organism evidence="2 3">
    <name type="scientific">Strigomonas culicis</name>
    <dbReference type="NCBI Taxonomy" id="28005"/>
    <lineage>
        <taxon>Eukaryota</taxon>
        <taxon>Discoba</taxon>
        <taxon>Euglenozoa</taxon>
        <taxon>Kinetoplastea</taxon>
        <taxon>Metakinetoplastina</taxon>
        <taxon>Trypanosomatida</taxon>
        <taxon>Trypanosomatidae</taxon>
        <taxon>Strigomonadinae</taxon>
        <taxon>Strigomonas</taxon>
    </lineage>
</organism>
<evidence type="ECO:0000313" key="2">
    <source>
        <dbReference type="EMBL" id="EPY17657.1"/>
    </source>
</evidence>
<evidence type="ECO:0000256" key="1">
    <source>
        <dbReference type="SAM" id="MobiDB-lite"/>
    </source>
</evidence>
<keyword evidence="3" id="KW-1185">Reference proteome</keyword>